<feature type="compositionally biased region" description="Low complexity" evidence="1">
    <location>
        <begin position="78"/>
        <end position="89"/>
    </location>
</feature>
<keyword evidence="3" id="KW-1185">Reference proteome</keyword>
<name>A0A8J3EDU8_9PROT</name>
<proteinExistence type="predicted"/>
<sequence>MRPIAPDGPGEKAAGAPADPGTEARDLAAADALHAHGTHQLVHRDRAGGDALDMGLPDHRRQRLRGGPAGLRGGRGAGAAPAPGDPRLARAGAGLPVALPLAVAQPRAVGAAPARSGAGHVAEEGRIEALLRHLAKAIPSPVVVAEPRSRAAGRDNPTLPRITAVAARAGRTTRRDATHSGWSGDFARSVPGQMR</sequence>
<dbReference type="AlphaFoldDB" id="A0A8J3EDU8"/>
<gene>
    <name evidence="2" type="ORF">GCM10010964_37400</name>
</gene>
<evidence type="ECO:0000313" key="2">
    <source>
        <dbReference type="EMBL" id="GGG46565.1"/>
    </source>
</evidence>
<evidence type="ECO:0000313" key="3">
    <source>
        <dbReference type="Proteomes" id="UP000597507"/>
    </source>
</evidence>
<accession>A0A8J3EDU8</accession>
<protein>
    <submittedName>
        <fullName evidence="2">Uncharacterized protein</fullName>
    </submittedName>
</protein>
<feature type="region of interest" description="Disordered" evidence="1">
    <location>
        <begin position="1"/>
        <end position="89"/>
    </location>
</feature>
<organism evidence="2 3">
    <name type="scientific">Caldovatus sediminis</name>
    <dbReference type="NCBI Taxonomy" id="2041189"/>
    <lineage>
        <taxon>Bacteria</taxon>
        <taxon>Pseudomonadati</taxon>
        <taxon>Pseudomonadota</taxon>
        <taxon>Alphaproteobacteria</taxon>
        <taxon>Acetobacterales</taxon>
        <taxon>Roseomonadaceae</taxon>
        <taxon>Caldovatus</taxon>
    </lineage>
</organism>
<feature type="compositionally biased region" description="Gly residues" evidence="1">
    <location>
        <begin position="67"/>
        <end position="77"/>
    </location>
</feature>
<comment type="caution">
    <text evidence="2">The sequence shown here is derived from an EMBL/GenBank/DDBJ whole genome shotgun (WGS) entry which is preliminary data.</text>
</comment>
<feature type="compositionally biased region" description="Low complexity" evidence="1">
    <location>
        <begin position="161"/>
        <end position="170"/>
    </location>
</feature>
<feature type="region of interest" description="Disordered" evidence="1">
    <location>
        <begin position="148"/>
        <end position="195"/>
    </location>
</feature>
<dbReference type="Proteomes" id="UP000597507">
    <property type="component" value="Unassembled WGS sequence"/>
</dbReference>
<evidence type="ECO:0000256" key="1">
    <source>
        <dbReference type="SAM" id="MobiDB-lite"/>
    </source>
</evidence>
<reference evidence="2 3" key="1">
    <citation type="journal article" date="2014" name="Int. J. Syst. Evol. Microbiol.">
        <title>Complete genome sequence of Corynebacterium casei LMG S-19264T (=DSM 44701T), isolated from a smear-ripened cheese.</title>
        <authorList>
            <consortium name="US DOE Joint Genome Institute (JGI-PGF)"/>
            <person name="Walter F."/>
            <person name="Albersmeier A."/>
            <person name="Kalinowski J."/>
            <person name="Ruckert C."/>
        </authorList>
    </citation>
    <scope>NUCLEOTIDE SEQUENCE [LARGE SCALE GENOMIC DNA]</scope>
    <source>
        <strain evidence="2 3">CGMCC 1.16330</strain>
    </source>
</reference>
<dbReference type="EMBL" id="BMKS01000015">
    <property type="protein sequence ID" value="GGG46565.1"/>
    <property type="molecule type" value="Genomic_DNA"/>
</dbReference>